<keyword evidence="2" id="KW-1185">Reference proteome</keyword>
<dbReference type="EMBL" id="JBHTLU010000012">
    <property type="protein sequence ID" value="MFD1219968.1"/>
    <property type="molecule type" value="Genomic_DNA"/>
</dbReference>
<evidence type="ECO:0000313" key="1">
    <source>
        <dbReference type="EMBL" id="MFD1219968.1"/>
    </source>
</evidence>
<accession>A0ABW3UG68</accession>
<sequence length="152" mass="16404">MTALQTRQVTIPTPSRWGINAFAGGRPVVWGELNIYSIETNGRFTGTVNFRGTPIPIEGFWNSGSGQISFSSPYARFIGTLSNYDDPAIRTRHYVLNGSLLMMPPSIQAGERGTWIATTNTCLTQQEQGAPASTSLPPVGVFVTADYTGTPC</sequence>
<dbReference type="RefSeq" id="WP_377740539.1">
    <property type="nucleotide sequence ID" value="NZ_BAABJG010000055.1"/>
</dbReference>
<proteinExistence type="predicted"/>
<gene>
    <name evidence="1" type="ORF">ACFQ4B_07550</name>
</gene>
<protein>
    <submittedName>
        <fullName evidence="1">Uncharacterized protein</fullName>
    </submittedName>
</protein>
<reference evidence="2" key="1">
    <citation type="journal article" date="2019" name="Int. J. Syst. Evol. Microbiol.">
        <title>The Global Catalogue of Microorganisms (GCM) 10K type strain sequencing project: providing services to taxonomists for standard genome sequencing and annotation.</title>
        <authorList>
            <consortium name="The Broad Institute Genomics Platform"/>
            <consortium name="The Broad Institute Genome Sequencing Center for Infectious Disease"/>
            <person name="Wu L."/>
            <person name="Ma J."/>
        </authorList>
    </citation>
    <scope>NUCLEOTIDE SEQUENCE [LARGE SCALE GENOMIC DNA]</scope>
    <source>
        <strain evidence="2">CCUG 53270</strain>
    </source>
</reference>
<dbReference type="Proteomes" id="UP001597180">
    <property type="component" value="Unassembled WGS sequence"/>
</dbReference>
<comment type="caution">
    <text evidence="1">The sequence shown here is derived from an EMBL/GenBank/DDBJ whole genome shotgun (WGS) entry which is preliminary data.</text>
</comment>
<name>A0ABW3UG68_9BACL</name>
<evidence type="ECO:0000313" key="2">
    <source>
        <dbReference type="Proteomes" id="UP001597180"/>
    </source>
</evidence>
<organism evidence="1 2">
    <name type="scientific">Paenibacillus vulneris</name>
    <dbReference type="NCBI Taxonomy" id="1133364"/>
    <lineage>
        <taxon>Bacteria</taxon>
        <taxon>Bacillati</taxon>
        <taxon>Bacillota</taxon>
        <taxon>Bacilli</taxon>
        <taxon>Bacillales</taxon>
        <taxon>Paenibacillaceae</taxon>
        <taxon>Paenibacillus</taxon>
    </lineage>
</organism>